<sequence length="286" mass="32486">MRPESNRIALSISIVLFKPDVALLMRTLDSVRAAIGRLRVRYGALPVCVWLVNNENMPLSEHWSDACKGTEIQCEVIQGHGNIGYGRAHNLAIERARSQYHLILNPDVELAADALVQALRFFDAHPDIALIAPHASNQGGATQYLCRRYPTLFDLWLRGFALAWMRARFARRLARYELRDLTDAHRTLPQSGASASWFSPPIVSGCFMMFRTDALKKLSGFDPRYFLYFEDYDLSLRTRAIAGIAYVPAVRICHFGGGAARKGRRHIGYFIASAFRFFNRFGWKWA</sequence>
<dbReference type="CDD" id="cd04186">
    <property type="entry name" value="GT_2_like_c"/>
    <property type="match status" value="1"/>
</dbReference>
<feature type="domain" description="Glycosyltransferase 2-like" evidence="1">
    <location>
        <begin position="23"/>
        <end position="184"/>
    </location>
</feature>
<evidence type="ECO:0000313" key="2">
    <source>
        <dbReference type="EMBL" id="CCD29095.1"/>
    </source>
</evidence>
<dbReference type="eggNOG" id="COG1216">
    <property type="taxonomic scope" value="Bacteria"/>
</dbReference>
<proteinExistence type="predicted"/>
<dbReference type="PANTHER" id="PTHR43179:SF10">
    <property type="entry name" value="GLYCOSYL TRANSFERASE"/>
    <property type="match status" value="1"/>
</dbReference>
<keyword evidence="3" id="KW-1185">Reference proteome</keyword>
<name>G2J8J8_9BURK</name>
<dbReference type="InterPro" id="IPR001173">
    <property type="entry name" value="Glyco_trans_2-like"/>
</dbReference>
<dbReference type="GO" id="GO:0016740">
    <property type="term" value="F:transferase activity"/>
    <property type="evidence" value="ECO:0007669"/>
    <property type="project" value="UniProtKB-KW"/>
</dbReference>
<dbReference type="SUPFAM" id="SSF53448">
    <property type="entry name" value="Nucleotide-diphospho-sugar transferases"/>
    <property type="match status" value="1"/>
</dbReference>
<dbReference type="OrthoDB" id="9771846at2"/>
<dbReference type="Pfam" id="PF00535">
    <property type="entry name" value="Glycos_transf_2"/>
    <property type="match status" value="1"/>
</dbReference>
<gene>
    <name evidence="2" type="ORF">CAGGBEG34_200099</name>
</gene>
<protein>
    <submittedName>
        <fullName evidence="2">Putative Glycosyl transferase, group 2 family protein</fullName>
    </submittedName>
</protein>
<dbReference type="AlphaFoldDB" id="G2J8J8"/>
<evidence type="ECO:0000259" key="1">
    <source>
        <dbReference type="Pfam" id="PF00535"/>
    </source>
</evidence>
<dbReference type="RefSeq" id="WP_006682334.1">
    <property type="nucleotide sequence ID" value="NZ_CAFB01000037.1"/>
</dbReference>
<dbReference type="Proteomes" id="UP000054051">
    <property type="component" value="Unassembled WGS sequence"/>
</dbReference>
<keyword evidence="2" id="KW-0808">Transferase</keyword>
<dbReference type="Gene3D" id="3.90.550.10">
    <property type="entry name" value="Spore Coat Polysaccharide Biosynthesis Protein SpsA, Chain A"/>
    <property type="match status" value="1"/>
</dbReference>
<dbReference type="PANTHER" id="PTHR43179">
    <property type="entry name" value="RHAMNOSYLTRANSFERASE WBBL"/>
    <property type="match status" value="1"/>
</dbReference>
<reference evidence="2 3" key="1">
    <citation type="submission" date="2011-08" db="EMBL/GenBank/DDBJ databases">
        <title>The genome of the obligate endobacterium of an arbuscular mycorrhizal fungus reveals an interphylum network of nutritional interactions.</title>
        <authorList>
            <person name="Ghignone S."/>
            <person name="Salvioli A."/>
            <person name="Anca I."/>
            <person name="Lumini E."/>
            <person name="Ortu G."/>
            <person name="Petiti L."/>
            <person name="Cruveiller S."/>
            <person name="Bianciotto V."/>
            <person name="Piffanelli P."/>
            <person name="Lanfranco L."/>
            <person name="Bonfante P."/>
        </authorList>
    </citation>
    <scope>NUCLEOTIDE SEQUENCE [LARGE SCALE GENOMIC DNA]</scope>
    <source>
        <strain evidence="2 3">BEG34</strain>
    </source>
</reference>
<evidence type="ECO:0000313" key="3">
    <source>
        <dbReference type="Proteomes" id="UP000054051"/>
    </source>
</evidence>
<dbReference type="STRING" id="1070319.CAGGBEG34_200099"/>
<accession>G2J8J8</accession>
<dbReference type="EMBL" id="CAFB01000037">
    <property type="protein sequence ID" value="CCD29095.1"/>
    <property type="molecule type" value="Genomic_DNA"/>
</dbReference>
<organism evidence="2 3">
    <name type="scientific">Candidatus Glomeribacter gigasporarum BEG34</name>
    <dbReference type="NCBI Taxonomy" id="1070319"/>
    <lineage>
        <taxon>Bacteria</taxon>
        <taxon>Pseudomonadati</taxon>
        <taxon>Pseudomonadota</taxon>
        <taxon>Betaproteobacteria</taxon>
        <taxon>Burkholderiales</taxon>
        <taxon>Burkholderiaceae</taxon>
        <taxon>Candidatus Glomeribacter</taxon>
    </lineage>
</organism>
<comment type="caution">
    <text evidence="2">The sequence shown here is derived from an EMBL/GenBank/DDBJ whole genome shotgun (WGS) entry which is preliminary data.</text>
</comment>
<dbReference type="InterPro" id="IPR029044">
    <property type="entry name" value="Nucleotide-diphossugar_trans"/>
</dbReference>